<dbReference type="Pfam" id="PF07412">
    <property type="entry name" value="Geminin"/>
    <property type="match status" value="1"/>
</dbReference>
<sequence>MLKKPTSSSPSKKNFFRLNSIENYSTSLFKSTQSICVQTDIIEKSSKYTNTPNFLDDMLIQGKNMNDNEFEKFIKDRASDCYWKILAERARIKLDDELRENRQLHELLEELTKENEQLQAKSEHCEYLTNVFNSMTSEYDSGIELHITDESPMSKRQKTHI</sequence>
<dbReference type="AlphaFoldDB" id="A0A814F384"/>
<evidence type="ECO:0000313" key="3">
    <source>
        <dbReference type="EMBL" id="CAF3606702.1"/>
    </source>
</evidence>
<dbReference type="InterPro" id="IPR022786">
    <property type="entry name" value="Geminin/Multicilin"/>
</dbReference>
<evidence type="ECO:0000256" key="1">
    <source>
        <dbReference type="SAM" id="Coils"/>
    </source>
</evidence>
<keyword evidence="1" id="KW-0175">Coiled coil</keyword>
<comment type="caution">
    <text evidence="2">The sequence shown here is derived from an EMBL/GenBank/DDBJ whole genome shotgun (WGS) entry which is preliminary data.</text>
</comment>
<feature type="coiled-coil region" evidence="1">
    <location>
        <begin position="87"/>
        <end position="128"/>
    </location>
</feature>
<accession>A0A814F384</accession>
<dbReference type="Proteomes" id="UP000663882">
    <property type="component" value="Unassembled WGS sequence"/>
</dbReference>
<dbReference type="SUPFAM" id="SSF111469">
    <property type="entry name" value="Geminin coiled-coil domain"/>
    <property type="match status" value="1"/>
</dbReference>
<reference evidence="2" key="1">
    <citation type="submission" date="2021-02" db="EMBL/GenBank/DDBJ databases">
        <authorList>
            <person name="Nowell W R."/>
        </authorList>
    </citation>
    <scope>NUCLEOTIDE SEQUENCE</scope>
</reference>
<dbReference type="OrthoDB" id="10043826at2759"/>
<proteinExistence type="predicted"/>
<evidence type="ECO:0000313" key="4">
    <source>
        <dbReference type="Proteomes" id="UP000663882"/>
    </source>
</evidence>
<protein>
    <recommendedName>
        <fullName evidence="5">Geminin</fullName>
    </recommendedName>
</protein>
<evidence type="ECO:0000313" key="2">
    <source>
        <dbReference type="EMBL" id="CAF0979597.1"/>
    </source>
</evidence>
<organism evidence="2 4">
    <name type="scientific">Rotaria sordida</name>
    <dbReference type="NCBI Taxonomy" id="392033"/>
    <lineage>
        <taxon>Eukaryota</taxon>
        <taxon>Metazoa</taxon>
        <taxon>Spiralia</taxon>
        <taxon>Gnathifera</taxon>
        <taxon>Rotifera</taxon>
        <taxon>Eurotatoria</taxon>
        <taxon>Bdelloidea</taxon>
        <taxon>Philodinida</taxon>
        <taxon>Philodinidae</taxon>
        <taxon>Rotaria</taxon>
    </lineage>
</organism>
<dbReference type="GO" id="GO:0006275">
    <property type="term" value="P:regulation of DNA replication"/>
    <property type="evidence" value="ECO:0007669"/>
    <property type="project" value="InterPro"/>
</dbReference>
<dbReference type="Proteomes" id="UP000663823">
    <property type="component" value="Unassembled WGS sequence"/>
</dbReference>
<name>A0A814F384_9BILA</name>
<dbReference type="EMBL" id="CAJNOO010000565">
    <property type="protein sequence ID" value="CAF0979597.1"/>
    <property type="molecule type" value="Genomic_DNA"/>
</dbReference>
<dbReference type="EMBL" id="CAJOAX010000519">
    <property type="protein sequence ID" value="CAF3606702.1"/>
    <property type="molecule type" value="Genomic_DNA"/>
</dbReference>
<dbReference type="Gene3D" id="1.20.5.1180">
    <property type="entry name" value="Geminin coiled-coil domain"/>
    <property type="match status" value="1"/>
</dbReference>
<evidence type="ECO:0008006" key="5">
    <source>
        <dbReference type="Google" id="ProtNLM"/>
    </source>
</evidence>
<gene>
    <name evidence="3" type="ORF">OTI717_LOCUS7087</name>
    <name evidence="2" type="ORF">RFH988_LOCUS13074</name>
</gene>